<organism evidence="3 4">
    <name type="scientific">Urochloa decumbens</name>
    <dbReference type="NCBI Taxonomy" id="240449"/>
    <lineage>
        <taxon>Eukaryota</taxon>
        <taxon>Viridiplantae</taxon>
        <taxon>Streptophyta</taxon>
        <taxon>Embryophyta</taxon>
        <taxon>Tracheophyta</taxon>
        <taxon>Spermatophyta</taxon>
        <taxon>Magnoliopsida</taxon>
        <taxon>Liliopsida</taxon>
        <taxon>Poales</taxon>
        <taxon>Poaceae</taxon>
        <taxon>PACMAD clade</taxon>
        <taxon>Panicoideae</taxon>
        <taxon>Panicodae</taxon>
        <taxon>Paniceae</taxon>
        <taxon>Melinidinae</taxon>
        <taxon>Urochloa</taxon>
    </lineage>
</organism>
<name>A0ABC8YEZ6_9POAL</name>
<feature type="signal peptide" evidence="2">
    <location>
        <begin position="1"/>
        <end position="42"/>
    </location>
</feature>
<feature type="region of interest" description="Disordered" evidence="1">
    <location>
        <begin position="250"/>
        <end position="290"/>
    </location>
</feature>
<reference evidence="4" key="1">
    <citation type="submission" date="2024-06" db="EMBL/GenBank/DDBJ databases">
        <authorList>
            <person name="Ryan C."/>
        </authorList>
    </citation>
    <scope>NUCLEOTIDE SEQUENCE [LARGE SCALE GENOMIC DNA]</scope>
</reference>
<dbReference type="PANTHER" id="PTHR47273">
    <property type="entry name" value="EXPRESSED PROTEIN"/>
    <property type="match status" value="1"/>
</dbReference>
<accession>A0ABC8YEZ6</accession>
<evidence type="ECO:0000313" key="4">
    <source>
        <dbReference type="Proteomes" id="UP001497457"/>
    </source>
</evidence>
<sequence length="290" mass="29862">MASPAHSAIPRGKMGTSTPMANSSSRFLLALVLLSCFHYCHPAAHHARNHARPPQTAAAAVIVGSVHSASEPSNAISGTLVAVRCHDGNGRTVFRKEAVTDRRGRFHVRLAHQEATGGRLRSVTSCSVHLLLRQQQPSSSTAPPACAAATTATSRGGLRPVAGAGAGARVFSTGAFAVRTTTPEVCGQKGLFFPPIPLVPEPPNIGGVPIPPNPITPAPPSLVPPVFPTPSPPSVLPPLVPQPPPSSIIPPFLPPLVASPPPPPPPQLLPPLFPGIPPSSASKNRRPGTP</sequence>
<reference evidence="3 4" key="2">
    <citation type="submission" date="2024-10" db="EMBL/GenBank/DDBJ databases">
        <authorList>
            <person name="Ryan C."/>
        </authorList>
    </citation>
    <scope>NUCLEOTIDE SEQUENCE [LARGE SCALE GENOMIC DNA]</scope>
</reference>
<evidence type="ECO:0000256" key="2">
    <source>
        <dbReference type="SAM" id="SignalP"/>
    </source>
</evidence>
<dbReference type="Proteomes" id="UP001497457">
    <property type="component" value="Chromosome 16b"/>
</dbReference>
<dbReference type="EMBL" id="OZ075126">
    <property type="protein sequence ID" value="CAL4941454.1"/>
    <property type="molecule type" value="Genomic_DNA"/>
</dbReference>
<evidence type="ECO:0000256" key="1">
    <source>
        <dbReference type="SAM" id="MobiDB-lite"/>
    </source>
</evidence>
<feature type="compositionally biased region" description="Pro residues" evidence="1">
    <location>
        <begin position="250"/>
        <end position="277"/>
    </location>
</feature>
<evidence type="ECO:0000313" key="3">
    <source>
        <dbReference type="EMBL" id="CAL4941454.1"/>
    </source>
</evidence>
<dbReference type="AlphaFoldDB" id="A0ABC8YEZ6"/>
<gene>
    <name evidence="3" type="ORF">URODEC1_LOCUS33037</name>
</gene>
<feature type="chain" id="PRO_5044790664" description="Pollen Ole e 1 allergen and extensin family protein" evidence="2">
    <location>
        <begin position="43"/>
        <end position="290"/>
    </location>
</feature>
<evidence type="ECO:0008006" key="5">
    <source>
        <dbReference type="Google" id="ProtNLM"/>
    </source>
</evidence>
<dbReference type="PANTHER" id="PTHR47273:SF4">
    <property type="entry name" value="EXPRESSED PROTEIN"/>
    <property type="match status" value="1"/>
</dbReference>
<keyword evidence="4" id="KW-1185">Reference proteome</keyword>
<proteinExistence type="predicted"/>
<keyword evidence="2" id="KW-0732">Signal</keyword>
<protein>
    <recommendedName>
        <fullName evidence="5">Pollen Ole e 1 allergen and extensin family protein</fullName>
    </recommendedName>
</protein>
<dbReference type="Pfam" id="PF01190">
    <property type="entry name" value="Pollen_Ole_e_1"/>
    <property type="match status" value="1"/>
</dbReference>